<sequence>MNLKAYFPHLYHYLFNHESIKGLSVFEKEIEIVKYLEENKKTISIFIDENFKSDTDLLTQYVKEKTDIIVAPLILSNIDSIDLNIVKDLFNKEFNKNNLKLIFNSIKANPYLRKEFLYNFNAISSSGHIAFYINKLFEDKNSYTIYLIKKENSILDSSKLVKNYIKILLLLRVVIIKFYLEKDIKLIPKNIEDSAKLVIREINFLDNNTVKLITQSLFRYENLSNMSPIATLISIFSNRTRIPSIKNNKIKGFRGYDESWFSIKQSSSKEHDPRIIKELLEIARKNKW</sequence>
<dbReference type="RefSeq" id="WP_025419830.1">
    <property type="nucleotide sequence ID" value="NZ_CP013704.1"/>
</dbReference>
<proteinExistence type="predicted"/>
<dbReference type="Proteomes" id="UP000185502">
    <property type="component" value="Chromosome"/>
</dbReference>
<gene>
    <name evidence="1" type="ORF">N187_03330</name>
</gene>
<organism evidence="1 2">
    <name type="scientific">Borrelia anserina Es</name>
    <dbReference type="NCBI Taxonomy" id="1365188"/>
    <lineage>
        <taxon>Bacteria</taxon>
        <taxon>Pseudomonadati</taxon>
        <taxon>Spirochaetota</taxon>
        <taxon>Spirochaetia</taxon>
        <taxon>Spirochaetales</taxon>
        <taxon>Borreliaceae</taxon>
        <taxon>Borrelia</taxon>
    </lineage>
</organism>
<reference evidence="1" key="1">
    <citation type="submission" date="2015-12" db="EMBL/GenBank/DDBJ databases">
        <title>Chromosome of the avian spirochetosis agent Borrelia anserina Es.</title>
        <authorList>
            <person name="Elbir H."/>
            <person name="Sitlani P."/>
            <person name="Bergstroem S."/>
            <person name="Barbour A.G."/>
        </authorList>
    </citation>
    <scope>NUCLEOTIDE SEQUENCE [LARGE SCALE GENOMIC DNA]</scope>
    <source>
        <strain evidence="1">Es</strain>
    </source>
</reference>
<evidence type="ECO:0000313" key="1">
    <source>
        <dbReference type="EMBL" id="APR65103.1"/>
    </source>
</evidence>
<evidence type="ECO:0000313" key="2">
    <source>
        <dbReference type="Proteomes" id="UP000185502"/>
    </source>
</evidence>
<name>A0ABN4UGT9_BORAN</name>
<dbReference type="EMBL" id="CP013704">
    <property type="protein sequence ID" value="APR65103.1"/>
    <property type="molecule type" value="Genomic_DNA"/>
</dbReference>
<accession>A0ABN4UGT9</accession>
<protein>
    <submittedName>
        <fullName evidence="1">Uncharacterized protein</fullName>
    </submittedName>
</protein>
<keyword evidence="2" id="KW-1185">Reference proteome</keyword>